<comment type="caution">
    <text evidence="2">The sequence shown here is derived from an EMBL/GenBank/DDBJ whole genome shotgun (WGS) entry which is preliminary data.</text>
</comment>
<protein>
    <submittedName>
        <fullName evidence="2">Uncharacterized protein</fullName>
    </submittedName>
</protein>
<feature type="compositionally biased region" description="Polar residues" evidence="1">
    <location>
        <begin position="1"/>
        <end position="40"/>
    </location>
</feature>
<dbReference type="Proteomes" id="UP001165289">
    <property type="component" value="Unassembled WGS sequence"/>
</dbReference>
<feature type="compositionally biased region" description="Basic and acidic residues" evidence="1">
    <location>
        <begin position="77"/>
        <end position="86"/>
    </location>
</feature>
<proteinExistence type="predicted"/>
<reference evidence="2 3" key="1">
    <citation type="journal article" date="2023" name="BMC Biol.">
        <title>The compact genome of the sponge Oopsacas minuta (Hexactinellida) is lacking key metazoan core genes.</title>
        <authorList>
            <person name="Santini S."/>
            <person name="Schenkelaars Q."/>
            <person name="Jourda C."/>
            <person name="Duchesne M."/>
            <person name="Belahbib H."/>
            <person name="Rocher C."/>
            <person name="Selva M."/>
            <person name="Riesgo A."/>
            <person name="Vervoort M."/>
            <person name="Leys S.P."/>
            <person name="Kodjabachian L."/>
            <person name="Le Bivic A."/>
            <person name="Borchiellini C."/>
            <person name="Claverie J.M."/>
            <person name="Renard E."/>
        </authorList>
    </citation>
    <scope>NUCLEOTIDE SEQUENCE [LARGE SCALE GENOMIC DNA]</scope>
    <source>
        <strain evidence="2">SPO-2</strain>
    </source>
</reference>
<gene>
    <name evidence="2" type="ORF">LOD99_13034</name>
</gene>
<dbReference type="AlphaFoldDB" id="A0AAV7JAS5"/>
<feature type="region of interest" description="Disordered" evidence="1">
    <location>
        <begin position="1"/>
        <end position="97"/>
    </location>
</feature>
<dbReference type="EMBL" id="JAKMXF010000365">
    <property type="protein sequence ID" value="KAI6645771.1"/>
    <property type="molecule type" value="Genomic_DNA"/>
</dbReference>
<evidence type="ECO:0000256" key="1">
    <source>
        <dbReference type="SAM" id="MobiDB-lite"/>
    </source>
</evidence>
<name>A0AAV7JAS5_9METZ</name>
<accession>A0AAV7JAS5</accession>
<keyword evidence="3" id="KW-1185">Reference proteome</keyword>
<sequence length="120" mass="13302">MISDKSTSPTPAIKQQKQANNGVMKSKLSQTNSNKKQQPQTKKKSFISKPQVVNEVSKQPSSRTNGNLSDSYANITTKEERKESAKSDSIATSKGTKDIPAKYTSTRYVFYYNLPLIIPA</sequence>
<organism evidence="2 3">
    <name type="scientific">Oopsacas minuta</name>
    <dbReference type="NCBI Taxonomy" id="111878"/>
    <lineage>
        <taxon>Eukaryota</taxon>
        <taxon>Metazoa</taxon>
        <taxon>Porifera</taxon>
        <taxon>Hexactinellida</taxon>
        <taxon>Hexasterophora</taxon>
        <taxon>Lyssacinosida</taxon>
        <taxon>Leucopsacidae</taxon>
        <taxon>Oopsacas</taxon>
    </lineage>
</organism>
<feature type="compositionally biased region" description="Polar residues" evidence="1">
    <location>
        <begin position="54"/>
        <end position="76"/>
    </location>
</feature>
<evidence type="ECO:0000313" key="3">
    <source>
        <dbReference type="Proteomes" id="UP001165289"/>
    </source>
</evidence>
<evidence type="ECO:0000313" key="2">
    <source>
        <dbReference type="EMBL" id="KAI6645771.1"/>
    </source>
</evidence>